<organism evidence="4 5">
    <name type="scientific">Vitis vinifera</name>
    <name type="common">Grape</name>
    <dbReference type="NCBI Taxonomy" id="29760"/>
    <lineage>
        <taxon>Eukaryota</taxon>
        <taxon>Viridiplantae</taxon>
        <taxon>Streptophyta</taxon>
        <taxon>Embryophyta</taxon>
        <taxon>Tracheophyta</taxon>
        <taxon>Spermatophyta</taxon>
        <taxon>Magnoliopsida</taxon>
        <taxon>eudicotyledons</taxon>
        <taxon>Gunneridae</taxon>
        <taxon>Pentapetalae</taxon>
        <taxon>rosids</taxon>
        <taxon>Vitales</taxon>
        <taxon>Vitaceae</taxon>
        <taxon>Viteae</taxon>
        <taxon>Vitis</taxon>
    </lineage>
</organism>
<dbReference type="PANTHER" id="PTHR11439">
    <property type="entry name" value="GAG-POL-RELATED RETROTRANSPOSON"/>
    <property type="match status" value="1"/>
</dbReference>
<dbReference type="EMBL" id="QGNW01000149">
    <property type="protein sequence ID" value="RVW91059.1"/>
    <property type="molecule type" value="Genomic_DNA"/>
</dbReference>
<protein>
    <submittedName>
        <fullName evidence="4">Retrovirus-related Pol polyprotein from transposon RE1</fullName>
    </submittedName>
</protein>
<dbReference type="PANTHER" id="PTHR11439:SF440">
    <property type="entry name" value="INTEGRASE CATALYTIC DOMAIN-CONTAINING PROTEIN"/>
    <property type="match status" value="1"/>
</dbReference>
<dbReference type="CDD" id="cd09272">
    <property type="entry name" value="RNase_HI_RT_Ty1"/>
    <property type="match status" value="1"/>
</dbReference>
<comment type="caution">
    <text evidence="4">The sequence shown here is derived from an EMBL/GenBank/DDBJ whole genome shotgun (WGS) entry which is preliminary data.</text>
</comment>
<evidence type="ECO:0000313" key="5">
    <source>
        <dbReference type="Proteomes" id="UP000288805"/>
    </source>
</evidence>
<proteinExistence type="predicted"/>
<dbReference type="GO" id="GO:0004190">
    <property type="term" value="F:aspartic-type endopeptidase activity"/>
    <property type="evidence" value="ECO:0007669"/>
    <property type="project" value="UniProtKB-KW"/>
</dbReference>
<evidence type="ECO:0000256" key="1">
    <source>
        <dbReference type="ARBA" id="ARBA00022750"/>
    </source>
</evidence>
<dbReference type="SUPFAM" id="SSF56672">
    <property type="entry name" value="DNA/RNA polymerases"/>
    <property type="match status" value="1"/>
</dbReference>
<evidence type="ECO:0000259" key="3">
    <source>
        <dbReference type="Pfam" id="PF22936"/>
    </source>
</evidence>
<evidence type="ECO:0000259" key="2">
    <source>
        <dbReference type="Pfam" id="PF07727"/>
    </source>
</evidence>
<accession>A0A438I2X3</accession>
<dbReference type="AlphaFoldDB" id="A0A438I2X3"/>
<dbReference type="InterPro" id="IPR043502">
    <property type="entry name" value="DNA/RNA_pol_sf"/>
</dbReference>
<sequence length="590" mass="67163">MEVRELVGIAWLINSMEPAIGKPHLFLPTAKDVWDAIRDMQGDREVTTYYNQMVTLWKELDLCYEDEWDCPNDSVRHKKREENDRVYVFLARLNHNLDEIIDSGATDHMAGSSQIFSSYKPCVGNKKIKIANGSLSAIAGKGSVFISPSLTLHNVLHELTSGRTIGNAREIGGLYFFENGSELRKPIQSHESELRKEPNSFECPGNNQTDSCQPVQFISNSNSESFDDLNIPIATRKSEALQVPELKKAIFEEMRALEKNHTWEVMGLPKGKTTVGCKWVFTVKYNSNGSLERYKARLVAKGFTQTYGIDYLETFALVAKLNTVRVLLSIAANLDWPLQQLDVKNAFLNGNLEEEVYMDPPPRFDEHFGSKVCKRKKSLYGLKQSPRAWFERLTQFVKNQGYVQAQSDHTMFIKHSNDGKGLFFKKSEEKTIEAYTDADWAGSVTDRRSTSGYCTYIWGNLVTWRSKKQSVVARSSAEAEYRAMAHGVCEILWLKKILEELKRPLEMPMKLYCDNKAAISIAHNPVQHDRTKHVEIDKHFIKDKLEASIICMPFVSTTQQIADILTKGLFKSSFEFLISKLGMIDIYAPT</sequence>
<keyword evidence="1" id="KW-0064">Aspartyl protease</keyword>
<keyword evidence="1" id="KW-0378">Hydrolase</keyword>
<dbReference type="Pfam" id="PF22936">
    <property type="entry name" value="Pol_BBD"/>
    <property type="match status" value="1"/>
</dbReference>
<feature type="domain" description="Retrovirus-related Pol polyprotein from transposon TNT 1-94-like beta-barrel" evidence="3">
    <location>
        <begin position="100"/>
        <end position="157"/>
    </location>
</feature>
<feature type="domain" description="Reverse transcriptase Ty1/copia-type" evidence="2">
    <location>
        <begin position="260"/>
        <end position="420"/>
    </location>
</feature>
<gene>
    <name evidence="4" type="primary">RE1_1710</name>
    <name evidence="4" type="ORF">CK203_039998</name>
</gene>
<keyword evidence="1" id="KW-0645">Protease</keyword>
<dbReference type="InterPro" id="IPR013103">
    <property type="entry name" value="RVT_2"/>
</dbReference>
<dbReference type="InterPro" id="IPR054722">
    <property type="entry name" value="PolX-like_BBD"/>
</dbReference>
<dbReference type="Proteomes" id="UP000288805">
    <property type="component" value="Unassembled WGS sequence"/>
</dbReference>
<evidence type="ECO:0000313" key="4">
    <source>
        <dbReference type="EMBL" id="RVW91059.1"/>
    </source>
</evidence>
<dbReference type="Pfam" id="PF07727">
    <property type="entry name" value="RVT_2"/>
    <property type="match status" value="1"/>
</dbReference>
<reference evidence="4 5" key="1">
    <citation type="journal article" date="2018" name="PLoS Genet.">
        <title>Population sequencing reveals clonal diversity and ancestral inbreeding in the grapevine cultivar Chardonnay.</title>
        <authorList>
            <person name="Roach M.J."/>
            <person name="Johnson D.L."/>
            <person name="Bohlmann J."/>
            <person name="van Vuuren H.J."/>
            <person name="Jones S.J."/>
            <person name="Pretorius I.S."/>
            <person name="Schmidt S.A."/>
            <person name="Borneman A.R."/>
        </authorList>
    </citation>
    <scope>NUCLEOTIDE SEQUENCE [LARGE SCALE GENOMIC DNA]</scope>
    <source>
        <strain evidence="5">cv. Chardonnay</strain>
        <tissue evidence="4">Leaf</tissue>
    </source>
</reference>
<name>A0A438I2X3_VITVI</name>